<evidence type="ECO:0000256" key="10">
    <source>
        <dbReference type="ARBA" id="ARBA00048048"/>
    </source>
</evidence>
<dbReference type="AlphaFoldDB" id="A0A8H7ULL2"/>
<dbReference type="PANTHER" id="PTHR22883">
    <property type="entry name" value="ZINC FINGER DHHC DOMAIN CONTAINING PROTEIN"/>
    <property type="match status" value="1"/>
</dbReference>
<feature type="domain" description="Palmitoyltransferase DHHC" evidence="13">
    <location>
        <begin position="162"/>
        <end position="289"/>
    </location>
</feature>
<evidence type="ECO:0000256" key="5">
    <source>
        <dbReference type="ARBA" id="ARBA00023136"/>
    </source>
</evidence>
<feature type="transmembrane region" description="Helical" evidence="11">
    <location>
        <begin position="254"/>
        <end position="279"/>
    </location>
</feature>
<feature type="compositionally biased region" description="Polar residues" evidence="12">
    <location>
        <begin position="1"/>
        <end position="10"/>
    </location>
</feature>
<dbReference type="InterPro" id="IPR001594">
    <property type="entry name" value="Palmitoyltrfase_DHHC"/>
</dbReference>
<feature type="transmembrane region" description="Helical" evidence="11">
    <location>
        <begin position="91"/>
        <end position="108"/>
    </location>
</feature>
<comment type="domain">
    <text evidence="11">The DHHC domain is required for palmitoyltransferase activity.</text>
</comment>
<dbReference type="PROSITE" id="PS50216">
    <property type="entry name" value="DHHC"/>
    <property type="match status" value="1"/>
</dbReference>
<evidence type="ECO:0000256" key="6">
    <source>
        <dbReference type="ARBA" id="ARBA00023139"/>
    </source>
</evidence>
<accession>A0A8H7ULL2</accession>
<keyword evidence="8 11" id="KW-0012">Acyltransferase</keyword>
<dbReference type="PANTHER" id="PTHR22883:SF43">
    <property type="entry name" value="PALMITOYLTRANSFERASE APP"/>
    <property type="match status" value="1"/>
</dbReference>
<dbReference type="Proteomes" id="UP000654370">
    <property type="component" value="Unassembled WGS sequence"/>
</dbReference>
<keyword evidence="6" id="KW-0564">Palmitate</keyword>
<feature type="transmembrane region" description="Helical" evidence="11">
    <location>
        <begin position="209"/>
        <end position="234"/>
    </location>
</feature>
<keyword evidence="2 11" id="KW-0808">Transferase</keyword>
<evidence type="ECO:0000256" key="1">
    <source>
        <dbReference type="ARBA" id="ARBA00004127"/>
    </source>
</evidence>
<dbReference type="GO" id="GO:0006612">
    <property type="term" value="P:protein targeting to membrane"/>
    <property type="evidence" value="ECO:0007669"/>
    <property type="project" value="TreeGrafter"/>
</dbReference>
<dbReference type="InterPro" id="IPR039859">
    <property type="entry name" value="PFA4/ZDH16/20/ERF2-like"/>
</dbReference>
<protein>
    <recommendedName>
        <fullName evidence="11">Palmitoyltransferase</fullName>
        <ecNumber evidence="11">2.3.1.225</ecNumber>
    </recommendedName>
</protein>
<reference evidence="14" key="1">
    <citation type="submission" date="2020-12" db="EMBL/GenBank/DDBJ databases">
        <title>Metabolic potential, ecology and presence of endohyphal bacteria is reflected in genomic diversity of Mucoromycotina.</title>
        <authorList>
            <person name="Muszewska A."/>
            <person name="Okrasinska A."/>
            <person name="Steczkiewicz K."/>
            <person name="Drgas O."/>
            <person name="Orlowska M."/>
            <person name="Perlinska-Lenart U."/>
            <person name="Aleksandrzak-Piekarczyk T."/>
            <person name="Szatraj K."/>
            <person name="Zielenkiewicz U."/>
            <person name="Pilsyk S."/>
            <person name="Malc E."/>
            <person name="Mieczkowski P."/>
            <person name="Kruszewska J.S."/>
            <person name="Biernat P."/>
            <person name="Pawlowska J."/>
        </authorList>
    </citation>
    <scope>NUCLEOTIDE SEQUENCE</scope>
    <source>
        <strain evidence="14">WA0000067209</strain>
    </source>
</reference>
<evidence type="ECO:0000256" key="11">
    <source>
        <dbReference type="RuleBase" id="RU079119"/>
    </source>
</evidence>
<comment type="subcellular location">
    <subcellularLocation>
        <location evidence="1">Endomembrane system</location>
        <topology evidence="1">Multi-pass membrane protein</topology>
    </subcellularLocation>
</comment>
<gene>
    <name evidence="14" type="ORF">INT43_002715</name>
</gene>
<evidence type="ECO:0000259" key="13">
    <source>
        <dbReference type="Pfam" id="PF01529"/>
    </source>
</evidence>
<evidence type="ECO:0000256" key="12">
    <source>
        <dbReference type="SAM" id="MobiDB-lite"/>
    </source>
</evidence>
<evidence type="ECO:0000256" key="2">
    <source>
        <dbReference type="ARBA" id="ARBA00022679"/>
    </source>
</evidence>
<evidence type="ECO:0000256" key="4">
    <source>
        <dbReference type="ARBA" id="ARBA00022989"/>
    </source>
</evidence>
<evidence type="ECO:0000313" key="14">
    <source>
        <dbReference type="EMBL" id="KAG2186277.1"/>
    </source>
</evidence>
<dbReference type="Pfam" id="PF01529">
    <property type="entry name" value="DHHC"/>
    <property type="match status" value="1"/>
</dbReference>
<dbReference type="OrthoDB" id="9909019at2759"/>
<comment type="catalytic activity">
    <reaction evidence="10 11">
        <text>L-cysteinyl-[protein] + hexadecanoyl-CoA = S-hexadecanoyl-L-cysteinyl-[protein] + CoA</text>
        <dbReference type="Rhea" id="RHEA:36683"/>
        <dbReference type="Rhea" id="RHEA-COMP:10131"/>
        <dbReference type="Rhea" id="RHEA-COMP:11032"/>
        <dbReference type="ChEBI" id="CHEBI:29950"/>
        <dbReference type="ChEBI" id="CHEBI:57287"/>
        <dbReference type="ChEBI" id="CHEBI:57379"/>
        <dbReference type="ChEBI" id="CHEBI:74151"/>
        <dbReference type="EC" id="2.3.1.225"/>
    </reaction>
</comment>
<feature type="transmembrane region" description="Helical" evidence="11">
    <location>
        <begin position="60"/>
        <end position="85"/>
    </location>
</feature>
<dbReference type="GO" id="GO:0019706">
    <property type="term" value="F:protein-cysteine S-palmitoyltransferase activity"/>
    <property type="evidence" value="ECO:0007669"/>
    <property type="project" value="UniProtKB-EC"/>
</dbReference>
<evidence type="ECO:0000256" key="7">
    <source>
        <dbReference type="ARBA" id="ARBA00023288"/>
    </source>
</evidence>
<keyword evidence="15" id="KW-1185">Reference proteome</keyword>
<keyword evidence="7" id="KW-0449">Lipoprotein</keyword>
<evidence type="ECO:0000256" key="9">
    <source>
        <dbReference type="ARBA" id="ARBA00023463"/>
    </source>
</evidence>
<evidence type="ECO:0000256" key="3">
    <source>
        <dbReference type="ARBA" id="ARBA00022692"/>
    </source>
</evidence>
<keyword evidence="5 11" id="KW-0472">Membrane</keyword>
<dbReference type="GO" id="GO:0005794">
    <property type="term" value="C:Golgi apparatus"/>
    <property type="evidence" value="ECO:0007669"/>
    <property type="project" value="TreeGrafter"/>
</dbReference>
<feature type="compositionally biased region" description="Polar residues" evidence="12">
    <location>
        <begin position="21"/>
        <end position="31"/>
    </location>
</feature>
<evidence type="ECO:0000256" key="8">
    <source>
        <dbReference type="ARBA" id="ARBA00023315"/>
    </source>
</evidence>
<name>A0A8H7ULL2_MORIS</name>
<dbReference type="EC" id="2.3.1.225" evidence="11"/>
<comment type="caution">
    <text evidence="14">The sequence shown here is derived from an EMBL/GenBank/DDBJ whole genome shotgun (WGS) entry which is preliminary data.</text>
</comment>
<dbReference type="GO" id="GO:0005783">
    <property type="term" value="C:endoplasmic reticulum"/>
    <property type="evidence" value="ECO:0007669"/>
    <property type="project" value="TreeGrafter"/>
</dbReference>
<dbReference type="EMBL" id="JAEPQZ010000001">
    <property type="protein sequence ID" value="KAG2186277.1"/>
    <property type="molecule type" value="Genomic_DNA"/>
</dbReference>
<organism evidence="14 15">
    <name type="scientific">Mortierella isabellina</name>
    <name type="common">Filamentous fungus</name>
    <name type="synonym">Umbelopsis isabellina</name>
    <dbReference type="NCBI Taxonomy" id="91625"/>
    <lineage>
        <taxon>Eukaryota</taxon>
        <taxon>Fungi</taxon>
        <taxon>Fungi incertae sedis</taxon>
        <taxon>Mucoromycota</taxon>
        <taxon>Mucoromycotina</taxon>
        <taxon>Umbelopsidomycetes</taxon>
        <taxon>Umbelopsidales</taxon>
        <taxon>Umbelopsidaceae</taxon>
        <taxon>Umbelopsis</taxon>
    </lineage>
</organism>
<sequence length="351" mass="40828">MSLSGNQQPTEIPPKRIHPNANPSENGQELTTKQQRNYQVFPGRNLFFCWGRLMTSRAYWAFFIALLILFVPSALFFAFTCPWLWSNLHPVVPIVFAYLFILAFASMLKTSWTDPGIIPRNLHPTNLNNANWNNEYGTAYDDMWPTNPPMPREVIVNGQVVRLKYCDTCQLYRPPRASHCRQCDNCVEMEDHHCIWLNNCIGRRNYRSFFVFVVVATIMCLYAFAFSFVHVYYLYNQSDPKSFVDALATAPLSFVVFVLCFLFLWSVGGLSVYHCWLVMRNVTTHEQLRDSVMSHHRPPNPFSFGNIAHNLWYVLCRPQPKSYIARRKNYAPPFYPNPNSGHELAPAWNYP</sequence>
<keyword evidence="3 11" id="KW-0812">Transmembrane</keyword>
<comment type="similarity">
    <text evidence="9">Belongs to the DHHC palmitoyltransferase family. ERF2/ZDHHC9 subfamily.</text>
</comment>
<feature type="region of interest" description="Disordered" evidence="12">
    <location>
        <begin position="1"/>
        <end position="31"/>
    </location>
</feature>
<evidence type="ECO:0000313" key="15">
    <source>
        <dbReference type="Proteomes" id="UP000654370"/>
    </source>
</evidence>
<keyword evidence="4 11" id="KW-1133">Transmembrane helix</keyword>
<proteinExistence type="inferred from homology"/>